<proteinExistence type="predicted"/>
<dbReference type="EMBL" id="CP109441">
    <property type="protein sequence ID" value="WUV42701.1"/>
    <property type="molecule type" value="Genomic_DNA"/>
</dbReference>
<dbReference type="Proteomes" id="UP001432062">
    <property type="component" value="Chromosome"/>
</dbReference>
<name>A0ABZ1YKA8_9NOCA</name>
<reference evidence="1" key="1">
    <citation type="submission" date="2022-10" db="EMBL/GenBank/DDBJ databases">
        <title>The complete genomes of actinobacterial strains from the NBC collection.</title>
        <authorList>
            <person name="Joergensen T.S."/>
            <person name="Alvarez Arevalo M."/>
            <person name="Sterndorff E.B."/>
            <person name="Faurdal D."/>
            <person name="Vuksanovic O."/>
            <person name="Mourched A.-S."/>
            <person name="Charusanti P."/>
            <person name="Shaw S."/>
            <person name="Blin K."/>
            <person name="Weber T."/>
        </authorList>
    </citation>
    <scope>NUCLEOTIDE SEQUENCE</scope>
    <source>
        <strain evidence="1">NBC_01482</strain>
    </source>
</reference>
<dbReference type="RefSeq" id="WP_327095992.1">
    <property type="nucleotide sequence ID" value="NZ_CP109149.1"/>
</dbReference>
<evidence type="ECO:0000313" key="1">
    <source>
        <dbReference type="EMBL" id="WUV42701.1"/>
    </source>
</evidence>
<keyword evidence="2" id="KW-1185">Reference proteome</keyword>
<accession>A0ABZ1YKA8</accession>
<evidence type="ECO:0000313" key="2">
    <source>
        <dbReference type="Proteomes" id="UP001432062"/>
    </source>
</evidence>
<gene>
    <name evidence="1" type="ORF">OG563_25960</name>
</gene>
<sequence>MDAVIAVPGDSAIDAASVLSPDQLLAAIAGRLTEPLPMIAWARELGDLHAALISAVLNPQPRAPDVTETALHADIAKVIDKINSWAASYVRHSRCARRHTHTFGEVISHVAKTYAEAWWTVLHADCEELRHSAWVHLSEVRDGYEHLIGDIRAGRVQLPLGWRGIRHTPQTDSADMKDQAKQ</sequence>
<organism evidence="1 2">
    <name type="scientific">Nocardia vinacea</name>
    <dbReference type="NCBI Taxonomy" id="96468"/>
    <lineage>
        <taxon>Bacteria</taxon>
        <taxon>Bacillati</taxon>
        <taxon>Actinomycetota</taxon>
        <taxon>Actinomycetes</taxon>
        <taxon>Mycobacteriales</taxon>
        <taxon>Nocardiaceae</taxon>
        <taxon>Nocardia</taxon>
    </lineage>
</organism>
<protein>
    <recommendedName>
        <fullName evidence="3">DUF4254 domain-containing protein</fullName>
    </recommendedName>
</protein>
<evidence type="ECO:0008006" key="3">
    <source>
        <dbReference type="Google" id="ProtNLM"/>
    </source>
</evidence>